<evidence type="ECO:0000313" key="2">
    <source>
        <dbReference type="Proteomes" id="UP000070700"/>
    </source>
</evidence>
<organism evidence="1 2">
    <name type="scientific">Mollisia scopiformis</name>
    <name type="common">Conifer needle endophyte fungus</name>
    <name type="synonym">Phialocephala scopiformis</name>
    <dbReference type="NCBI Taxonomy" id="149040"/>
    <lineage>
        <taxon>Eukaryota</taxon>
        <taxon>Fungi</taxon>
        <taxon>Dikarya</taxon>
        <taxon>Ascomycota</taxon>
        <taxon>Pezizomycotina</taxon>
        <taxon>Leotiomycetes</taxon>
        <taxon>Helotiales</taxon>
        <taxon>Mollisiaceae</taxon>
        <taxon>Mollisia</taxon>
    </lineage>
</organism>
<protein>
    <submittedName>
        <fullName evidence="1">Uncharacterized protein</fullName>
    </submittedName>
</protein>
<dbReference type="Proteomes" id="UP000070700">
    <property type="component" value="Unassembled WGS sequence"/>
</dbReference>
<accession>A0A132B5W7</accession>
<proteinExistence type="predicted"/>
<dbReference type="EMBL" id="KQ947440">
    <property type="protein sequence ID" value="KUJ07284.1"/>
    <property type="molecule type" value="Genomic_DNA"/>
</dbReference>
<sequence>MRPIQASFRHKCIAGSMNSKVRPYLLCVLMEYIMELQSLMKMLSPCGISDLPVFESAYCAPIPGCFYTLMHLRHLRINHSRTGRSLVALVRGTLLQEQPGYPDYFVDALYYLALGGQQRLTTLGPDVADRSCVPEVNLLYHFTRMISNEGS</sequence>
<dbReference type="AlphaFoldDB" id="A0A132B5W7"/>
<dbReference type="GeneID" id="28816725"/>
<keyword evidence="2" id="KW-1185">Reference proteome</keyword>
<evidence type="ECO:0000313" key="1">
    <source>
        <dbReference type="EMBL" id="KUJ07284.1"/>
    </source>
</evidence>
<dbReference type="InParanoid" id="A0A132B5W7"/>
<dbReference type="RefSeq" id="XP_018061639.1">
    <property type="nucleotide sequence ID" value="XM_018206999.1"/>
</dbReference>
<name>A0A132B5W7_MOLSC</name>
<gene>
    <name evidence="1" type="ORF">LY89DRAFT_361654</name>
</gene>
<dbReference type="KEGG" id="psco:LY89DRAFT_361654"/>
<reference evidence="1 2" key="1">
    <citation type="submission" date="2015-10" db="EMBL/GenBank/DDBJ databases">
        <title>Full genome of DAOMC 229536 Phialocephala scopiformis, a fungal endophyte of spruce producing the potent anti-insectan compound rugulosin.</title>
        <authorList>
            <consortium name="DOE Joint Genome Institute"/>
            <person name="Walker A.K."/>
            <person name="Frasz S.L."/>
            <person name="Seifert K.A."/>
            <person name="Miller J.D."/>
            <person name="Mondo S.J."/>
            <person name="Labutti K."/>
            <person name="Lipzen A."/>
            <person name="Dockter R."/>
            <person name="Kennedy M."/>
            <person name="Grigoriev I.V."/>
            <person name="Spatafora J.W."/>
        </authorList>
    </citation>
    <scope>NUCLEOTIDE SEQUENCE [LARGE SCALE GENOMIC DNA]</scope>
    <source>
        <strain evidence="1 2">CBS 120377</strain>
    </source>
</reference>